<keyword evidence="9" id="KW-1185">Reference proteome</keyword>
<proteinExistence type="inferred from homology"/>
<dbReference type="InterPro" id="IPR013806">
    <property type="entry name" value="Kringle-like"/>
</dbReference>
<name>A0A803TI66_ANOCA</name>
<keyword evidence="4" id="KW-0677">Repeat</keyword>
<feature type="domain" description="Fibronectin type-II" evidence="7">
    <location>
        <begin position="70"/>
        <end position="118"/>
    </location>
</feature>
<reference evidence="8" key="2">
    <citation type="submission" date="2025-08" db="UniProtKB">
        <authorList>
            <consortium name="Ensembl"/>
        </authorList>
    </citation>
    <scope>IDENTIFICATION</scope>
</reference>
<dbReference type="InterPro" id="IPR051666">
    <property type="entry name" value="SP_Capacitation_Regulator"/>
</dbReference>
<dbReference type="PROSITE" id="PS51092">
    <property type="entry name" value="FN2_2"/>
    <property type="match status" value="3"/>
</dbReference>
<protein>
    <recommendedName>
        <fullName evidence="7">Fibronectin type-II domain-containing protein</fullName>
    </recommendedName>
</protein>
<dbReference type="Gene3D" id="2.10.10.10">
    <property type="entry name" value="Fibronectin, type II, collagen-binding"/>
    <property type="match status" value="3"/>
</dbReference>
<accession>A0A803TI66</accession>
<evidence type="ECO:0000256" key="4">
    <source>
        <dbReference type="ARBA" id="ARBA00022737"/>
    </source>
</evidence>
<dbReference type="GO" id="GO:0009986">
    <property type="term" value="C:cell surface"/>
    <property type="evidence" value="ECO:0000318"/>
    <property type="project" value="GO_Central"/>
</dbReference>
<evidence type="ECO:0000256" key="6">
    <source>
        <dbReference type="PROSITE-ProRule" id="PRU00479"/>
    </source>
</evidence>
<dbReference type="Pfam" id="PF00040">
    <property type="entry name" value="fn2"/>
    <property type="match status" value="3"/>
</dbReference>
<keyword evidence="3" id="KW-0964">Secreted</keyword>
<dbReference type="PRINTS" id="PR00013">
    <property type="entry name" value="FNTYPEII"/>
</dbReference>
<reference evidence="8" key="1">
    <citation type="submission" date="2009-12" db="EMBL/GenBank/DDBJ databases">
        <title>The Genome Sequence of Anolis carolinensis (Green Anole Lizard).</title>
        <authorList>
            <consortium name="The Genome Sequencing Platform"/>
            <person name="Di Palma F."/>
            <person name="Alfoldi J."/>
            <person name="Heiman D."/>
            <person name="Young S."/>
            <person name="Grabherr M."/>
            <person name="Johnson J."/>
            <person name="Lander E.S."/>
            <person name="Lindblad-Toh K."/>
        </authorList>
    </citation>
    <scope>NUCLEOTIDE SEQUENCE [LARGE SCALE GENOMIC DNA]</scope>
    <source>
        <strain evidence="8">JBL SC #1</strain>
    </source>
</reference>
<dbReference type="AlphaFoldDB" id="A0A803TI66"/>
<dbReference type="CDD" id="cd00062">
    <property type="entry name" value="FN2"/>
    <property type="match status" value="3"/>
</dbReference>
<sequence>MLELMSSAFCCISFSEKAPCSFPFMFKNTSYSTCTKEGSIDGQLWCATTADYEKDTKWRACATEEYGGNSNGAPCFFPFIYKSQKRNNCINEDEQNGQYWCATTENYDLDFKFSFCADTKLENLEPLEAGKSRMQPSVSGNHNPPKRQCVFPFIYGGKSYTTCTTDGFNSQSAWCSLTDNFDIDQKWKYCTASGKDTRLSQCFLECQEVSDPPLWPWFGRKNDKNKKRLLGYTFNFIPPLLVEGATINLFRLVSAVIPCSISKNITLFFSNFQQICQVKIQLGHIERAVKYDQQGNSFHFLFYFVVSKGLHSSFLKTSGELGESPGASYAMKIGFIDHMQPAAASFPSLTYR</sequence>
<organism evidence="8 9">
    <name type="scientific">Anolis carolinensis</name>
    <name type="common">Green anole</name>
    <name type="synonym">American chameleon</name>
    <dbReference type="NCBI Taxonomy" id="28377"/>
    <lineage>
        <taxon>Eukaryota</taxon>
        <taxon>Metazoa</taxon>
        <taxon>Chordata</taxon>
        <taxon>Craniata</taxon>
        <taxon>Vertebrata</taxon>
        <taxon>Euteleostomi</taxon>
        <taxon>Lepidosauria</taxon>
        <taxon>Squamata</taxon>
        <taxon>Bifurcata</taxon>
        <taxon>Unidentata</taxon>
        <taxon>Episquamata</taxon>
        <taxon>Toxicofera</taxon>
        <taxon>Iguania</taxon>
        <taxon>Dactyloidae</taxon>
        <taxon>Anolis</taxon>
    </lineage>
</organism>
<comment type="subcellular location">
    <subcellularLocation>
        <location evidence="1">Secreted</location>
    </subcellularLocation>
</comment>
<dbReference type="GO" id="GO:0005576">
    <property type="term" value="C:extracellular region"/>
    <property type="evidence" value="ECO:0007669"/>
    <property type="project" value="UniProtKB-SubCell"/>
</dbReference>
<dbReference type="FunFam" id="2.10.10.10:FF:000003">
    <property type="entry name" value="binder of sperm protein homolog 1"/>
    <property type="match status" value="2"/>
</dbReference>
<dbReference type="SMART" id="SM00059">
    <property type="entry name" value="FN2"/>
    <property type="match status" value="3"/>
</dbReference>
<dbReference type="SUPFAM" id="SSF57440">
    <property type="entry name" value="Kringle-like"/>
    <property type="match status" value="3"/>
</dbReference>
<dbReference type="GO" id="GO:0048240">
    <property type="term" value="P:sperm capacitation"/>
    <property type="evidence" value="ECO:0000318"/>
    <property type="project" value="GO_Central"/>
</dbReference>
<evidence type="ECO:0000256" key="2">
    <source>
        <dbReference type="ARBA" id="ARBA00010011"/>
    </source>
</evidence>
<dbReference type="PANTHER" id="PTHR22918">
    <property type="entry name" value="SEMINAL PLASMA PROTEIN"/>
    <property type="match status" value="1"/>
</dbReference>
<feature type="disulfide bond" evidence="6">
    <location>
        <begin position="89"/>
        <end position="116"/>
    </location>
</feature>
<keyword evidence="5 6" id="KW-1015">Disulfide bond</keyword>
<evidence type="ECO:0000313" key="9">
    <source>
        <dbReference type="Proteomes" id="UP000001646"/>
    </source>
</evidence>
<dbReference type="InParanoid" id="A0A803TI66"/>
<reference evidence="8" key="3">
    <citation type="submission" date="2025-09" db="UniProtKB">
        <authorList>
            <consortium name="Ensembl"/>
        </authorList>
    </citation>
    <scope>IDENTIFICATION</scope>
</reference>
<dbReference type="GO" id="GO:0008201">
    <property type="term" value="F:heparin binding"/>
    <property type="evidence" value="ECO:0000318"/>
    <property type="project" value="GO_Central"/>
</dbReference>
<dbReference type="Bgee" id="ENSACAG00000029230">
    <property type="expression patterns" value="Expressed in liver and 1 other cell type or tissue"/>
</dbReference>
<dbReference type="InterPro" id="IPR036943">
    <property type="entry name" value="FN_type2_sf"/>
</dbReference>
<evidence type="ECO:0000259" key="7">
    <source>
        <dbReference type="PROSITE" id="PS51092"/>
    </source>
</evidence>
<evidence type="ECO:0000256" key="1">
    <source>
        <dbReference type="ARBA" id="ARBA00004613"/>
    </source>
</evidence>
<feature type="disulfide bond" evidence="6">
    <location>
        <begin position="34"/>
        <end position="61"/>
    </location>
</feature>
<dbReference type="PANTHER" id="PTHR22918:SF1">
    <property type="entry name" value="FIBRONECTIN TYPE-II DOMAIN-CONTAINING PROTEIN"/>
    <property type="match status" value="1"/>
</dbReference>
<feature type="disulfide bond" evidence="6">
    <location>
        <begin position="75"/>
        <end position="101"/>
    </location>
</feature>
<feature type="disulfide bond" evidence="6">
    <location>
        <begin position="163"/>
        <end position="190"/>
    </location>
</feature>
<feature type="domain" description="Fibronectin type-II" evidence="7">
    <location>
        <begin position="15"/>
        <end position="63"/>
    </location>
</feature>
<evidence type="ECO:0000313" key="8">
    <source>
        <dbReference type="Ensembl" id="ENSACAP00000034906.1"/>
    </source>
</evidence>
<dbReference type="FunFam" id="2.10.10.10:FF:000011">
    <property type="entry name" value="Uncharacterized protein"/>
    <property type="match status" value="1"/>
</dbReference>
<feature type="disulfide bond" evidence="6">
    <location>
        <begin position="149"/>
        <end position="175"/>
    </location>
</feature>
<dbReference type="Proteomes" id="UP000001646">
    <property type="component" value="Unplaced"/>
</dbReference>
<dbReference type="InterPro" id="IPR000562">
    <property type="entry name" value="FN_type2_dom"/>
</dbReference>
<dbReference type="GeneTree" id="ENSGT00940000162766"/>
<dbReference type="Ensembl" id="ENSACAT00000038705.1">
    <property type="protein sequence ID" value="ENSACAP00000034906.1"/>
    <property type="gene ID" value="ENSACAG00000029230.2"/>
</dbReference>
<feature type="domain" description="Fibronectin type-II" evidence="7">
    <location>
        <begin position="144"/>
        <end position="192"/>
    </location>
</feature>
<feature type="disulfide bond" evidence="6">
    <location>
        <begin position="20"/>
        <end position="46"/>
    </location>
</feature>
<evidence type="ECO:0000256" key="5">
    <source>
        <dbReference type="ARBA" id="ARBA00023157"/>
    </source>
</evidence>
<evidence type="ECO:0000256" key="3">
    <source>
        <dbReference type="ARBA" id="ARBA00022525"/>
    </source>
</evidence>
<dbReference type="PROSITE" id="PS00023">
    <property type="entry name" value="FN2_1"/>
    <property type="match status" value="1"/>
</dbReference>
<comment type="similarity">
    <text evidence="2">Belongs to the seminal plasma protein family.</text>
</comment>